<evidence type="ECO:0000313" key="3">
    <source>
        <dbReference type="EMBL" id="CAK9439927.1"/>
    </source>
</evidence>
<keyword evidence="4" id="KW-1185">Reference proteome</keyword>
<sequence>MIYDTNVNPGHGIGNNLDLGMTLFDAIKHLNEYNYKYSVIYDAKNYYEAPLMIEIKNMHIRLTFSSNMDQKLTLIEILNLDQSAFSDFPLRLSYKNQRLNEFENVSNTSSSSSSVNQEFSPISTPSMPTSSFSEHSRPLVSVGPSFKTIYNKIFGPTYPGKLNLDKGTYTLSYPGIAFKFEILKRDLLKRLADKKGDVIVDELLNWDGVDEIVCSSIALFKGKSWDAYKEEPAPDQSKEILVDLDEGVVRLNEKEVIQIGKSTQQDIVHMLGPPDESFNKFDLRLSIHNQLPDHTAGSGPGTGTTCSTSNGGSNTTTNTTCSTTATSTLRSCKFHNYYKYGIDILYDLQKSNSSTNQSSSKATVTKVVLHNGGIAEDLNFMRWGRCNWRIKSSKFESFDSSTYFHQLPSTVRDLAPVSLNRYESEFVDNDLDIIEVPKSSSSSKRASEGSGKNDDDDAKSRAWGQSKLYGLDRCILEVLNSNACISSLTVF</sequence>
<dbReference type="PANTHER" id="PTHR13465:SF2">
    <property type="entry name" value="PHAGOSOME ASSEMBLY FACTOR 1"/>
    <property type="match status" value="1"/>
</dbReference>
<dbReference type="RefSeq" id="XP_066830965.1">
    <property type="nucleotide sequence ID" value="XM_066974203.1"/>
</dbReference>
<organism evidence="3 4">
    <name type="scientific">Lodderomyces beijingensis</name>
    <dbReference type="NCBI Taxonomy" id="1775926"/>
    <lineage>
        <taxon>Eukaryota</taxon>
        <taxon>Fungi</taxon>
        <taxon>Dikarya</taxon>
        <taxon>Ascomycota</taxon>
        <taxon>Saccharomycotina</taxon>
        <taxon>Pichiomycetes</taxon>
        <taxon>Debaryomycetaceae</taxon>
        <taxon>Candida/Lodderomyces clade</taxon>
        <taxon>Lodderomyces</taxon>
    </lineage>
</organism>
<comment type="similarity">
    <text evidence="1">Belongs to the PHAF1 family.</text>
</comment>
<proteinExistence type="inferred from homology"/>
<feature type="region of interest" description="Disordered" evidence="2">
    <location>
        <begin position="105"/>
        <end position="131"/>
    </location>
</feature>
<name>A0ABP0ZNT2_9ASCO</name>
<protein>
    <submittedName>
        <fullName evidence="3">Uncharacterized protein</fullName>
    </submittedName>
</protein>
<feature type="compositionally biased region" description="Low complexity" evidence="2">
    <location>
        <begin position="303"/>
        <end position="322"/>
    </location>
</feature>
<dbReference type="InterPro" id="IPR005373">
    <property type="entry name" value="PHAF1"/>
</dbReference>
<dbReference type="GeneID" id="92209223"/>
<evidence type="ECO:0000256" key="2">
    <source>
        <dbReference type="SAM" id="MobiDB-lite"/>
    </source>
</evidence>
<dbReference type="Proteomes" id="UP001497383">
    <property type="component" value="Chromosome 5"/>
</dbReference>
<feature type="region of interest" description="Disordered" evidence="2">
    <location>
        <begin position="292"/>
        <end position="322"/>
    </location>
</feature>
<dbReference type="EMBL" id="OZ022409">
    <property type="protein sequence ID" value="CAK9439927.1"/>
    <property type="molecule type" value="Genomic_DNA"/>
</dbReference>
<reference evidence="3 4" key="1">
    <citation type="submission" date="2024-03" db="EMBL/GenBank/DDBJ databases">
        <authorList>
            <person name="Brejova B."/>
        </authorList>
    </citation>
    <scope>NUCLEOTIDE SEQUENCE [LARGE SCALE GENOMIC DNA]</scope>
    <source>
        <strain evidence="3 4">CBS 14171</strain>
    </source>
</reference>
<evidence type="ECO:0000256" key="1">
    <source>
        <dbReference type="ARBA" id="ARBA00024339"/>
    </source>
</evidence>
<accession>A0ABP0ZNT2</accession>
<gene>
    <name evidence="3" type="ORF">LODBEIA_P40270</name>
</gene>
<feature type="region of interest" description="Disordered" evidence="2">
    <location>
        <begin position="438"/>
        <end position="459"/>
    </location>
</feature>
<evidence type="ECO:0000313" key="4">
    <source>
        <dbReference type="Proteomes" id="UP001497383"/>
    </source>
</evidence>
<dbReference type="Pfam" id="PF03676">
    <property type="entry name" value="PHAF1"/>
    <property type="match status" value="3"/>
</dbReference>
<dbReference type="InterPro" id="IPR039156">
    <property type="entry name" value="PHAF1/BROMI"/>
</dbReference>
<dbReference type="PANTHER" id="PTHR13465">
    <property type="entry name" value="UPF0183 PROTEIN"/>
    <property type="match status" value="1"/>
</dbReference>